<evidence type="ECO:0000313" key="14">
    <source>
        <dbReference type="EMBL" id="UQX89613.1"/>
    </source>
</evidence>
<name>A0ABY4R121_9ACTN</name>
<keyword evidence="3" id="KW-1003">Cell membrane</keyword>
<reference evidence="14" key="2">
    <citation type="submission" date="2022-05" db="EMBL/GenBank/DDBJ databases">
        <authorList>
            <person name="Kim J.-S."/>
            <person name="Lee K."/>
            <person name="Suh M."/>
            <person name="Eom M."/>
            <person name="Kim J.-S."/>
            <person name="Kim D.-S."/>
            <person name="Ko S.-H."/>
            <person name="Shin Y."/>
            <person name="Lee J.-S."/>
        </authorList>
    </citation>
    <scope>NUCLEOTIDE SEQUENCE</scope>
    <source>
        <strain evidence="14">N237</strain>
    </source>
</reference>
<reference evidence="14" key="1">
    <citation type="journal article" date="2018" name="Int. J. Syst. Evol. Microbiol.">
        <title>Jatrophihabitans telluris sp. nov., isolated from sediment soil of lava forest wetlands and the emended description of the genus Jatrophihabitans.</title>
        <authorList>
            <person name="Lee K.C."/>
            <person name="Suh M.K."/>
            <person name="Eom M.K."/>
            <person name="Kim K.K."/>
            <person name="Kim J.S."/>
            <person name="Kim D.S."/>
            <person name="Ko S.H."/>
            <person name="Shin Y.K."/>
            <person name="Lee J.S."/>
        </authorList>
    </citation>
    <scope>NUCLEOTIDE SEQUENCE</scope>
    <source>
        <strain evidence="14">N237</strain>
    </source>
</reference>
<keyword evidence="4 11" id="KW-0812">Transmembrane</keyword>
<evidence type="ECO:0000256" key="2">
    <source>
        <dbReference type="ARBA" id="ARBA00004236"/>
    </source>
</evidence>
<evidence type="ECO:0000256" key="3">
    <source>
        <dbReference type="ARBA" id="ARBA00022475"/>
    </source>
</evidence>
<dbReference type="InterPro" id="IPR053877">
    <property type="entry name" value="RskA_N"/>
</dbReference>
<evidence type="ECO:0000256" key="7">
    <source>
        <dbReference type="ARBA" id="ARBA00023136"/>
    </source>
</evidence>
<evidence type="ECO:0000256" key="5">
    <source>
        <dbReference type="ARBA" id="ARBA00022989"/>
    </source>
</evidence>
<protein>
    <recommendedName>
        <fullName evidence="10">Regulator of SigK</fullName>
    </recommendedName>
    <alternativeName>
        <fullName evidence="9">Sigma-K anti-sigma factor RskA</fullName>
    </alternativeName>
</protein>
<keyword evidence="8" id="KW-0804">Transcription</keyword>
<evidence type="ECO:0000259" key="13">
    <source>
        <dbReference type="Pfam" id="PF22618"/>
    </source>
</evidence>
<dbReference type="Pfam" id="PF22618">
    <property type="entry name" value="RskA_N"/>
    <property type="match status" value="1"/>
</dbReference>
<evidence type="ECO:0000256" key="10">
    <source>
        <dbReference type="ARBA" id="ARBA00030803"/>
    </source>
</evidence>
<dbReference type="PANTHER" id="PTHR37461">
    <property type="entry name" value="ANTI-SIGMA-K FACTOR RSKA"/>
    <property type="match status" value="1"/>
</dbReference>
<dbReference type="EMBL" id="CP097332">
    <property type="protein sequence ID" value="UQX89613.1"/>
    <property type="molecule type" value="Genomic_DNA"/>
</dbReference>
<dbReference type="PANTHER" id="PTHR37461:SF1">
    <property type="entry name" value="ANTI-SIGMA-K FACTOR RSKA"/>
    <property type="match status" value="1"/>
</dbReference>
<dbReference type="InterPro" id="IPR041916">
    <property type="entry name" value="Anti_sigma_zinc_sf"/>
</dbReference>
<dbReference type="Pfam" id="PF10099">
    <property type="entry name" value="RskA_C"/>
    <property type="match status" value="1"/>
</dbReference>
<dbReference type="RefSeq" id="WP_249773509.1">
    <property type="nucleotide sequence ID" value="NZ_CP097332.1"/>
</dbReference>
<proteinExistence type="predicted"/>
<dbReference type="InterPro" id="IPR051474">
    <property type="entry name" value="Anti-sigma-K/W_factor"/>
</dbReference>
<evidence type="ECO:0000256" key="8">
    <source>
        <dbReference type="ARBA" id="ARBA00023163"/>
    </source>
</evidence>
<evidence type="ECO:0000256" key="9">
    <source>
        <dbReference type="ARBA" id="ARBA00029829"/>
    </source>
</evidence>
<keyword evidence="15" id="KW-1185">Reference proteome</keyword>
<feature type="domain" description="Anti-sigma-K factor RskA N-terminal" evidence="13">
    <location>
        <begin position="5"/>
        <end position="36"/>
    </location>
</feature>
<evidence type="ECO:0000256" key="1">
    <source>
        <dbReference type="ARBA" id="ARBA00004167"/>
    </source>
</evidence>
<dbReference type="InterPro" id="IPR018764">
    <property type="entry name" value="RskA_C"/>
</dbReference>
<feature type="transmembrane region" description="Helical" evidence="11">
    <location>
        <begin position="94"/>
        <end position="114"/>
    </location>
</feature>
<sequence length="241" mass="24866">MSPELHALAGPYALDALDAGEREEFERHLDECADCRDEVASYVATAVELTHLSAATPPPALRDAVLHAAAAVRPLAPVTDNVIALRRARGSRSLWQGLAAACALIALVLGTWGFQQHRQATRTTEASAVQSILSARDSNAISGDVGSGHATLVYSKSERKVALIGHNIPAPGADKTYQLWMISGAGGSQHAVSAGTFLPNADGDVTALASGDLAGSQRMGVSVEPAGGSAQPTDVIATMPL</sequence>
<accession>A0ABY4R121</accession>
<gene>
    <name evidence="14" type="ORF">M6D93_06290</name>
</gene>
<evidence type="ECO:0000256" key="4">
    <source>
        <dbReference type="ARBA" id="ARBA00022692"/>
    </source>
</evidence>
<feature type="domain" description="Anti-sigma K factor RskA C-terminal" evidence="12">
    <location>
        <begin position="98"/>
        <end position="239"/>
    </location>
</feature>
<evidence type="ECO:0000256" key="6">
    <source>
        <dbReference type="ARBA" id="ARBA00023015"/>
    </source>
</evidence>
<comment type="subcellular location">
    <subcellularLocation>
        <location evidence="2">Cell membrane</location>
    </subcellularLocation>
    <subcellularLocation>
        <location evidence="1">Membrane</location>
        <topology evidence="1">Single-pass membrane protein</topology>
    </subcellularLocation>
</comment>
<evidence type="ECO:0000259" key="12">
    <source>
        <dbReference type="Pfam" id="PF10099"/>
    </source>
</evidence>
<keyword evidence="5 11" id="KW-1133">Transmembrane helix</keyword>
<dbReference type="Proteomes" id="UP001056336">
    <property type="component" value="Chromosome"/>
</dbReference>
<evidence type="ECO:0000313" key="15">
    <source>
        <dbReference type="Proteomes" id="UP001056336"/>
    </source>
</evidence>
<keyword evidence="6" id="KW-0805">Transcription regulation</keyword>
<organism evidence="14 15">
    <name type="scientific">Jatrophihabitans telluris</name>
    <dbReference type="NCBI Taxonomy" id="2038343"/>
    <lineage>
        <taxon>Bacteria</taxon>
        <taxon>Bacillati</taxon>
        <taxon>Actinomycetota</taxon>
        <taxon>Actinomycetes</taxon>
        <taxon>Jatrophihabitantales</taxon>
        <taxon>Jatrophihabitantaceae</taxon>
        <taxon>Jatrophihabitans</taxon>
    </lineage>
</organism>
<keyword evidence="7 11" id="KW-0472">Membrane</keyword>
<evidence type="ECO:0000256" key="11">
    <source>
        <dbReference type="SAM" id="Phobius"/>
    </source>
</evidence>
<dbReference type="Gene3D" id="1.10.10.1320">
    <property type="entry name" value="Anti-sigma factor, zinc-finger domain"/>
    <property type="match status" value="1"/>
</dbReference>